<keyword evidence="2" id="KW-1185">Reference proteome</keyword>
<dbReference type="EMBL" id="BSDI01000042">
    <property type="protein sequence ID" value="GLI01292.1"/>
    <property type="molecule type" value="Genomic_DNA"/>
</dbReference>
<evidence type="ECO:0000313" key="1">
    <source>
        <dbReference type="EMBL" id="GLI01292.1"/>
    </source>
</evidence>
<gene>
    <name evidence="1" type="ORF">Pa4123_65680</name>
</gene>
<proteinExistence type="predicted"/>
<protein>
    <recommendedName>
        <fullName evidence="3">Gamma-glutamylcyclotransferase AIG2-like domain-containing protein</fullName>
    </recommendedName>
</protein>
<comment type="caution">
    <text evidence="1">The sequence shown here is derived from an EMBL/GenBank/DDBJ whole genome shotgun (WGS) entry which is preliminary data.</text>
</comment>
<evidence type="ECO:0008006" key="3">
    <source>
        <dbReference type="Google" id="ProtNLM"/>
    </source>
</evidence>
<organism evidence="1 2">
    <name type="scientific">Phytohabitans aurantiacus</name>
    <dbReference type="NCBI Taxonomy" id="3016789"/>
    <lineage>
        <taxon>Bacteria</taxon>
        <taxon>Bacillati</taxon>
        <taxon>Actinomycetota</taxon>
        <taxon>Actinomycetes</taxon>
        <taxon>Micromonosporales</taxon>
        <taxon>Micromonosporaceae</taxon>
    </lineage>
</organism>
<reference evidence="1" key="1">
    <citation type="submission" date="2022-12" db="EMBL/GenBank/DDBJ databases">
        <title>New Phytohabitans aurantiacus sp. RD004123 nov., an actinomycete isolated from soil.</title>
        <authorList>
            <person name="Triningsih D.W."/>
            <person name="Harunari E."/>
            <person name="Igarashi Y."/>
        </authorList>
    </citation>
    <scope>NUCLEOTIDE SEQUENCE</scope>
    <source>
        <strain evidence="1">RD004123</strain>
    </source>
</reference>
<name>A0ABQ5R3C0_9ACTN</name>
<dbReference type="Proteomes" id="UP001144280">
    <property type="component" value="Unassembled WGS sequence"/>
</dbReference>
<evidence type="ECO:0000313" key="2">
    <source>
        <dbReference type="Proteomes" id="UP001144280"/>
    </source>
</evidence>
<sequence length="120" mass="13333">MDSGEFRSARHFQVWAYSVSKCRLLLRSTKDPGIATRVDVYFGGVGRMLLKPDYDGLHVAEASAADLRVYRDRYGEIGPGYTLFILEPDLRSFVVAGVVQWHEDTGGFQDPSAFGPFTGP</sequence>
<dbReference type="RefSeq" id="WP_281902202.1">
    <property type="nucleotide sequence ID" value="NZ_BSDI01000042.1"/>
</dbReference>
<accession>A0ABQ5R3C0</accession>